<organism evidence="15 16">
    <name type="scientific">Cupriavidus necator (strain ATCC 43291 / DSM 13513 / CCUG 52238 / LMG 8453 / N-1)</name>
    <name type="common">Ralstonia eutropha</name>
    <dbReference type="NCBI Taxonomy" id="1042878"/>
    <lineage>
        <taxon>Bacteria</taxon>
        <taxon>Pseudomonadati</taxon>
        <taxon>Pseudomonadota</taxon>
        <taxon>Betaproteobacteria</taxon>
        <taxon>Burkholderiales</taxon>
        <taxon>Burkholderiaceae</taxon>
        <taxon>Cupriavidus</taxon>
    </lineage>
</organism>
<dbReference type="Gene3D" id="2.40.50.100">
    <property type="match status" value="1"/>
</dbReference>
<dbReference type="Gene3D" id="2.40.50.150">
    <property type="match status" value="1"/>
</dbReference>
<dbReference type="Proteomes" id="UP000006798">
    <property type="component" value="Chromosome 1"/>
</dbReference>
<evidence type="ECO:0000256" key="4">
    <source>
        <dbReference type="ARBA" id="ARBA00023163"/>
    </source>
</evidence>
<dbReference type="Gene3D" id="2.40.270.10">
    <property type="entry name" value="DNA-directed RNA polymerase, subunit 2, domain 6"/>
    <property type="match status" value="2"/>
</dbReference>
<dbReference type="Pfam" id="PF10385">
    <property type="entry name" value="RNA_pol_Rpb2_45"/>
    <property type="match status" value="1"/>
</dbReference>
<evidence type="ECO:0000256" key="5">
    <source>
        <dbReference type="ARBA" id="ARBA00048552"/>
    </source>
</evidence>
<dbReference type="InterPro" id="IPR007641">
    <property type="entry name" value="RNA_pol_Rpb2_7"/>
</dbReference>
<dbReference type="FunFam" id="2.40.50.150:FF:000001">
    <property type="entry name" value="DNA-directed RNA polymerase subunit beta"/>
    <property type="match status" value="1"/>
</dbReference>
<proteinExistence type="inferred from homology"/>
<dbReference type="PROSITE" id="PS01166">
    <property type="entry name" value="RNA_POL_BETA"/>
    <property type="match status" value="1"/>
</dbReference>
<dbReference type="NCBIfam" id="NF001616">
    <property type="entry name" value="PRK00405.1"/>
    <property type="match status" value="1"/>
</dbReference>
<dbReference type="InterPro" id="IPR010243">
    <property type="entry name" value="RNA_pol_bsu_bac"/>
</dbReference>
<dbReference type="PANTHER" id="PTHR20856">
    <property type="entry name" value="DNA-DIRECTED RNA POLYMERASE I SUBUNIT 2"/>
    <property type="match status" value="1"/>
</dbReference>
<feature type="domain" description="DNA-directed RNA polymerase beta subunit external 1" evidence="14">
    <location>
        <begin position="595"/>
        <end position="662"/>
    </location>
</feature>
<dbReference type="Gene3D" id="3.90.1800.10">
    <property type="entry name" value="RNA polymerase alpha subunit dimerisation domain"/>
    <property type="match status" value="1"/>
</dbReference>
<dbReference type="HAMAP" id="MF_01321">
    <property type="entry name" value="RNApol_bact_RpoB"/>
    <property type="match status" value="1"/>
</dbReference>
<dbReference type="Pfam" id="PF04561">
    <property type="entry name" value="RNA_pol_Rpb2_2"/>
    <property type="match status" value="2"/>
</dbReference>
<comment type="subunit">
    <text evidence="6 8">The RNAP catalytic core consists of 2 alpha, 1 beta, 1 beta' and 1 omega subunit. When a sigma factor is associated with the core the holoenzyme is formed, which can initiate transcription.</text>
</comment>
<evidence type="ECO:0000256" key="7">
    <source>
        <dbReference type="RuleBase" id="RU000434"/>
    </source>
</evidence>
<sequence>MAYSFTEKKRIRKSFAKRATVHQVPFLLATQIESYTQFLQAETPTARRKTEGLQAAFNAIFPISSHNGLARMEFVSYHLSNPPFDVKECQQRGLTFHSALRAKVRLIINDRENPGKVKEVKEQEVYMGEIPLMTSTGSFVINGTERVIVSQLHRSPGVFFEHDKGKTHSSGKLLFSARIIPYRGSWLDFEFDPKDILYFRVDRRRKMPVTILLKSIGLTPEQILAHFFVFDNFTLQAEGAQLEFVPERLRGEVARFDIADKNGRVVVEKDKRINAKHIRDLDSAGTKLISVPEDYLLGRVLAKNIIDPDTGEVIANANDELTETLLENLREAGVKQIQTLYTNDLDQGPYMSQTLRVDETADQTAARIAIYRMMRPGEPPTEEAVEALFQRLFYSEESYDLSRVGRMKVNSRLGRPTGEGAMVLQDEDILETIKILVNLRNGKGEVDDIDHLGNRRVRCVGELAENQFRAGLSRVERAVKERLGQAETENLMPHDLINSKPISSAIREFFGSSQLSQFMDQTNPLSEITHKRRVSALGPGGLTRERAGFEVRDVHPTHYGRVCPIETPEGPNIGLINSLALYARLNEYGFLETPYRKVVDSKLTDQVDYLSAIEEGKYVVAQANATVDAEGNLTDELVSAREGSERETRMVTPDRVQYIDVAPSQIVSAAASLVPFLEHDDANRALMGANMQRQAVPCLRPDKPLVGTGIERTVAVDSGTAVQAMRGGVVDYVDAMRIVIRVNDDEAVAGEVGVDIYNLIKYTRSNQNTNINQRPMVKVGDIVARNDVIADGASTDLGELALGQNMLVAFMPWNGYNFEDSILISERVVAEDRYTSIHIEELSVVARDTKLGPEEITRDISNLAEAQLARLDESGITYIGAEVEAGDVLVGKVTPKGETQLTPEEKLLRAIFGEKASDVKDTSLRVPSGMSGIVIDVQVFTREGVTRDKRAQSIIDDELKRYRLDLNDQLRIVEGDAFQRLERLLIDKTVNGGPKKLAKGAKITKEYLADIDRYHWFDIRPADEELAAQLEAVKEAIEQKRHEFDLAFEEKRKKLTQGDELPPGVIKMVKVYLAVKRRLQPGDKMAGRHGNKGVVSKITPIEDMPYMADGTPADIVLNPLGVPSRMNVGQILETHLGWAARGLGERIGNMLKAQAKAAEVRKLLTQIYNESGKVEDLDSLSDSEVLELAENLKKGVPFATPVFDGAHEDEIRRMLDLAYPEEIAKEKGLTASKQQVTLFDGRTGEAFERPVTLGVMHMLKLHHLVDDKMHARSTGPYSLVTQQPLGGKAQFGGQRFGEMEVWALEAYGASYVLQEMLTVKSDDVNGRTKVYENIVKGEHSIDAGMPESFNVLVKEIRSLGIDIDLDRY</sequence>
<keyword evidence="2 6" id="KW-0808">Transferase</keyword>
<dbReference type="InterPro" id="IPR015712">
    <property type="entry name" value="DNA-dir_RNA_pol_su2"/>
</dbReference>
<dbReference type="EMBL" id="CP002877">
    <property type="protein sequence ID" value="AEI78746.1"/>
    <property type="molecule type" value="Genomic_DNA"/>
</dbReference>
<dbReference type="NCBIfam" id="TIGR02013">
    <property type="entry name" value="rpoB"/>
    <property type="match status" value="1"/>
</dbReference>
<keyword evidence="1 6" id="KW-0240">DNA-directed RNA polymerase</keyword>
<evidence type="ECO:0000259" key="13">
    <source>
        <dbReference type="Pfam" id="PF04565"/>
    </source>
</evidence>
<keyword evidence="3 6" id="KW-0548">Nucleotidyltransferase</keyword>
<evidence type="ECO:0000313" key="16">
    <source>
        <dbReference type="Proteomes" id="UP000006798"/>
    </source>
</evidence>
<feature type="domain" description="RNA polymerase Rpb2" evidence="11">
    <location>
        <begin position="350"/>
        <end position="458"/>
    </location>
</feature>
<gene>
    <name evidence="6 15" type="primary">rpoB</name>
    <name evidence="15" type="ordered locus">CNE_1c34430</name>
</gene>
<comment type="similarity">
    <text evidence="6 7">Belongs to the RNA polymerase beta chain family.</text>
</comment>
<dbReference type="InterPro" id="IPR037033">
    <property type="entry name" value="DNA-dir_RNAP_su2_hyb_sf"/>
</dbReference>
<dbReference type="RefSeq" id="WP_013958260.1">
    <property type="nucleotide sequence ID" value="NC_015726.1"/>
</dbReference>
<evidence type="ECO:0000256" key="6">
    <source>
        <dbReference type="HAMAP-Rule" id="MF_01321"/>
    </source>
</evidence>
<keyword evidence="4 6" id="KW-0804">Transcription</keyword>
<comment type="catalytic activity">
    <reaction evidence="5 6 8">
        <text>RNA(n) + a ribonucleoside 5'-triphosphate = RNA(n+1) + diphosphate</text>
        <dbReference type="Rhea" id="RHEA:21248"/>
        <dbReference type="Rhea" id="RHEA-COMP:14527"/>
        <dbReference type="Rhea" id="RHEA-COMP:17342"/>
        <dbReference type="ChEBI" id="CHEBI:33019"/>
        <dbReference type="ChEBI" id="CHEBI:61557"/>
        <dbReference type="ChEBI" id="CHEBI:140395"/>
        <dbReference type="EC" id="2.7.7.6"/>
    </reaction>
</comment>
<dbReference type="InterPro" id="IPR007121">
    <property type="entry name" value="RNA_pol_bsu_CS"/>
</dbReference>
<dbReference type="InterPro" id="IPR007645">
    <property type="entry name" value="RNA_pol_Rpb2_3"/>
</dbReference>
<dbReference type="FunFam" id="2.40.50.100:FF:000006">
    <property type="entry name" value="DNA-directed RNA polymerase subunit beta"/>
    <property type="match status" value="1"/>
</dbReference>
<dbReference type="GO" id="GO:0003677">
    <property type="term" value="F:DNA binding"/>
    <property type="evidence" value="ECO:0007669"/>
    <property type="project" value="UniProtKB-UniRule"/>
</dbReference>
<dbReference type="InterPro" id="IPR014724">
    <property type="entry name" value="RNA_pol_RPB2_OB-fold"/>
</dbReference>
<dbReference type="SUPFAM" id="SSF64484">
    <property type="entry name" value="beta and beta-prime subunits of DNA dependent RNA-polymerase"/>
    <property type="match status" value="1"/>
</dbReference>
<feature type="domain" description="RNA polymerase beta subunit protrusion" evidence="12">
    <location>
        <begin position="27"/>
        <end position="504"/>
    </location>
</feature>
<comment type="function">
    <text evidence="6 8">DNA-dependent RNA polymerase catalyzes the transcription of DNA into RNA using the four ribonucleoside triphosphates as substrates.</text>
</comment>
<dbReference type="InterPro" id="IPR007642">
    <property type="entry name" value="RNA_pol_Rpb2_2"/>
</dbReference>
<evidence type="ECO:0000259" key="11">
    <source>
        <dbReference type="Pfam" id="PF04561"/>
    </source>
</evidence>
<evidence type="ECO:0000259" key="14">
    <source>
        <dbReference type="Pfam" id="PF10385"/>
    </source>
</evidence>
<dbReference type="KEGG" id="cnc:CNE_1c34430"/>
<evidence type="ECO:0000259" key="10">
    <source>
        <dbReference type="Pfam" id="PF04560"/>
    </source>
</evidence>
<dbReference type="InterPro" id="IPR042107">
    <property type="entry name" value="DNA-dir_RNA_pol_bsu_ext_1_sf"/>
</dbReference>
<dbReference type="Pfam" id="PF04560">
    <property type="entry name" value="RNA_pol_Rpb2_7"/>
    <property type="match status" value="1"/>
</dbReference>
<reference evidence="15 16" key="1">
    <citation type="journal article" date="2011" name="J. Bacteriol.">
        <title>Complete genome sequence of the type strain Cupriavidus necator N-1.</title>
        <authorList>
            <person name="Poehlein A."/>
            <person name="Kusian B."/>
            <person name="Friedrich B."/>
            <person name="Daniel R."/>
            <person name="Bowien B."/>
        </authorList>
    </citation>
    <scope>NUCLEOTIDE SEQUENCE [LARGE SCALE GENOMIC DNA]</scope>
    <source>
        <strain evidence="16">ATCC 43291 / DSM 13513 / CCUG 52238 / LMG 8453 / N-1</strain>
    </source>
</reference>
<evidence type="ECO:0000256" key="8">
    <source>
        <dbReference type="RuleBase" id="RU363031"/>
    </source>
</evidence>
<protein>
    <recommendedName>
        <fullName evidence="6 8">DNA-directed RNA polymerase subunit beta</fullName>
        <shortName evidence="6">RNAP subunit beta</shortName>
        <ecNumber evidence="6 8">2.7.7.6</ecNumber>
    </recommendedName>
    <alternativeName>
        <fullName evidence="6">RNA polymerase subunit beta</fullName>
    </alternativeName>
    <alternativeName>
        <fullName evidence="6">Transcriptase subunit beta</fullName>
    </alternativeName>
</protein>
<dbReference type="Pfam" id="PF04565">
    <property type="entry name" value="RNA_pol_Rpb2_3"/>
    <property type="match status" value="1"/>
</dbReference>
<evidence type="ECO:0000256" key="1">
    <source>
        <dbReference type="ARBA" id="ARBA00022478"/>
    </source>
</evidence>
<feature type="domain" description="DNA-directed RNA polymerase subunit 2 hybrid-binding" evidence="9">
    <location>
        <begin position="725"/>
        <end position="1290"/>
    </location>
</feature>
<name>G0EYV0_CUPNN</name>
<evidence type="ECO:0000259" key="12">
    <source>
        <dbReference type="Pfam" id="PF04563"/>
    </source>
</evidence>
<dbReference type="CDD" id="cd00653">
    <property type="entry name" value="RNA_pol_B_RPB2"/>
    <property type="match status" value="1"/>
</dbReference>
<dbReference type="InterPro" id="IPR007644">
    <property type="entry name" value="RNA_pol_bsu_protrusion"/>
</dbReference>
<dbReference type="Pfam" id="PF00562">
    <property type="entry name" value="RNA_pol_Rpb2_6"/>
    <property type="match status" value="1"/>
</dbReference>
<feature type="domain" description="RNA polymerase Rpb2" evidence="13">
    <location>
        <begin position="517"/>
        <end position="584"/>
    </location>
</feature>
<dbReference type="FunFam" id="3.90.1800.10:FF:000001">
    <property type="entry name" value="DNA-directed RNA polymerase subunit beta"/>
    <property type="match status" value="1"/>
</dbReference>
<accession>G0EYV0</accession>
<dbReference type="GO" id="GO:0032549">
    <property type="term" value="F:ribonucleoside binding"/>
    <property type="evidence" value="ECO:0007669"/>
    <property type="project" value="InterPro"/>
</dbReference>
<dbReference type="GeneID" id="34308386"/>
<dbReference type="HOGENOM" id="CLU_000524_4_0_4"/>
<feature type="domain" description="RNA polymerase Rpb2" evidence="10">
    <location>
        <begin position="1292"/>
        <end position="1365"/>
    </location>
</feature>
<evidence type="ECO:0000256" key="2">
    <source>
        <dbReference type="ARBA" id="ARBA00022679"/>
    </source>
</evidence>
<dbReference type="InterPro" id="IPR037034">
    <property type="entry name" value="RNA_pol_Rpb2_2_sf"/>
</dbReference>
<dbReference type="Pfam" id="PF04563">
    <property type="entry name" value="RNA_pol_Rpb2_1"/>
    <property type="match status" value="1"/>
</dbReference>
<dbReference type="EC" id="2.7.7.6" evidence="6 8"/>
<evidence type="ECO:0000256" key="3">
    <source>
        <dbReference type="ARBA" id="ARBA00022695"/>
    </source>
</evidence>
<dbReference type="InterPro" id="IPR007120">
    <property type="entry name" value="DNA-dir_RNAP_su2_dom"/>
</dbReference>
<dbReference type="Gene3D" id="3.90.1110.10">
    <property type="entry name" value="RNA polymerase Rpb2, domain 2"/>
    <property type="match status" value="2"/>
</dbReference>
<dbReference type="Gene3D" id="2.30.150.10">
    <property type="entry name" value="DNA-directed RNA polymerase, beta subunit, external 1 domain"/>
    <property type="match status" value="1"/>
</dbReference>
<dbReference type="InterPro" id="IPR019462">
    <property type="entry name" value="DNA-dir_RNA_pol_bsu_external_1"/>
</dbReference>
<dbReference type="Gene3D" id="3.90.1100.10">
    <property type="match status" value="2"/>
</dbReference>
<dbReference type="GO" id="GO:0006351">
    <property type="term" value="P:DNA-templated transcription"/>
    <property type="evidence" value="ECO:0007669"/>
    <property type="project" value="UniProtKB-UniRule"/>
</dbReference>
<feature type="domain" description="RNA polymerase Rpb2" evidence="11">
    <location>
        <begin position="154"/>
        <end position="226"/>
    </location>
</feature>
<evidence type="ECO:0000313" key="15">
    <source>
        <dbReference type="EMBL" id="AEI78746.1"/>
    </source>
</evidence>
<dbReference type="GO" id="GO:0003899">
    <property type="term" value="F:DNA-directed RNA polymerase activity"/>
    <property type="evidence" value="ECO:0007669"/>
    <property type="project" value="UniProtKB-UniRule"/>
</dbReference>
<dbReference type="GO" id="GO:0000428">
    <property type="term" value="C:DNA-directed RNA polymerase complex"/>
    <property type="evidence" value="ECO:0007669"/>
    <property type="project" value="UniProtKB-KW"/>
</dbReference>
<evidence type="ECO:0000259" key="9">
    <source>
        <dbReference type="Pfam" id="PF00562"/>
    </source>
</evidence>